<feature type="compositionally biased region" description="Basic and acidic residues" evidence="1">
    <location>
        <begin position="98"/>
        <end position="116"/>
    </location>
</feature>
<feature type="compositionally biased region" description="Basic and acidic residues" evidence="1">
    <location>
        <begin position="17"/>
        <end position="37"/>
    </location>
</feature>
<feature type="region of interest" description="Disordered" evidence="1">
    <location>
        <begin position="91"/>
        <end position="124"/>
    </location>
</feature>
<reference evidence="2 3" key="1">
    <citation type="submission" date="2020-08" db="EMBL/GenBank/DDBJ databases">
        <title>Aphidius gifuensis genome sequencing and assembly.</title>
        <authorList>
            <person name="Du Z."/>
        </authorList>
    </citation>
    <scope>NUCLEOTIDE SEQUENCE [LARGE SCALE GENOMIC DNA]</scope>
    <source>
        <strain evidence="2">YNYX2018</strain>
        <tissue evidence="2">Adults</tissue>
    </source>
</reference>
<evidence type="ECO:0000313" key="2">
    <source>
        <dbReference type="EMBL" id="KAF7996413.1"/>
    </source>
</evidence>
<sequence>MANSTAGRTKPASVLSPEEREGHQTAADQSHDDETYRDGCTFGRTKPVSPLSPEKHERFAAYERKYFNRKNKNCHGCDICLVDKDLPGTTKPASLLNPEEHEGHQTVDKSHDDKTYRGGRTFGQTEPVSLLSSKKRERFAAYERKYFNRKNKNCHGCDICLVDKNLPGTTKPASLLNPEEHEGHQTEVDETHRGERTFGQTKPVSLLSSKTRGNLQLFGFDDESTLDDINPDDIASYDMKPRWLLTHEEQGKLIN</sequence>
<accession>A0A834Y2B7</accession>
<evidence type="ECO:0000256" key="1">
    <source>
        <dbReference type="SAM" id="MobiDB-lite"/>
    </source>
</evidence>
<feature type="region of interest" description="Disordered" evidence="1">
    <location>
        <begin position="171"/>
        <end position="191"/>
    </location>
</feature>
<gene>
    <name evidence="2" type="ORF">HCN44_002045</name>
</gene>
<protein>
    <submittedName>
        <fullName evidence="2">Uncharacterized protein</fullName>
    </submittedName>
</protein>
<feature type="region of interest" description="Disordered" evidence="1">
    <location>
        <begin position="1"/>
        <end position="52"/>
    </location>
</feature>
<organism evidence="2 3">
    <name type="scientific">Aphidius gifuensis</name>
    <name type="common">Parasitoid wasp</name>
    <dbReference type="NCBI Taxonomy" id="684658"/>
    <lineage>
        <taxon>Eukaryota</taxon>
        <taxon>Metazoa</taxon>
        <taxon>Ecdysozoa</taxon>
        <taxon>Arthropoda</taxon>
        <taxon>Hexapoda</taxon>
        <taxon>Insecta</taxon>
        <taxon>Pterygota</taxon>
        <taxon>Neoptera</taxon>
        <taxon>Endopterygota</taxon>
        <taxon>Hymenoptera</taxon>
        <taxon>Apocrita</taxon>
        <taxon>Ichneumonoidea</taxon>
        <taxon>Braconidae</taxon>
        <taxon>Aphidiinae</taxon>
        <taxon>Aphidius</taxon>
    </lineage>
</organism>
<proteinExistence type="predicted"/>
<dbReference type="Proteomes" id="UP000639338">
    <property type="component" value="Unassembled WGS sequence"/>
</dbReference>
<dbReference type="AlphaFoldDB" id="A0A834Y2B7"/>
<comment type="caution">
    <text evidence="2">The sequence shown here is derived from an EMBL/GenBank/DDBJ whole genome shotgun (WGS) entry which is preliminary data.</text>
</comment>
<name>A0A834Y2B7_APHGI</name>
<dbReference type="EMBL" id="JACMRX010000001">
    <property type="protein sequence ID" value="KAF7996413.1"/>
    <property type="molecule type" value="Genomic_DNA"/>
</dbReference>
<evidence type="ECO:0000313" key="3">
    <source>
        <dbReference type="Proteomes" id="UP000639338"/>
    </source>
</evidence>
<feature type="compositionally biased region" description="Basic and acidic residues" evidence="1">
    <location>
        <begin position="178"/>
        <end position="191"/>
    </location>
</feature>
<keyword evidence="3" id="KW-1185">Reference proteome</keyword>